<proteinExistence type="predicted"/>
<evidence type="ECO:0000313" key="2">
    <source>
        <dbReference type="Proteomes" id="UP000249700"/>
    </source>
</evidence>
<organism evidence="1 2">
    <name type="scientific">Onishia taeanensis</name>
    <dbReference type="NCBI Taxonomy" id="284577"/>
    <lineage>
        <taxon>Bacteria</taxon>
        <taxon>Pseudomonadati</taxon>
        <taxon>Pseudomonadota</taxon>
        <taxon>Gammaproteobacteria</taxon>
        <taxon>Oceanospirillales</taxon>
        <taxon>Halomonadaceae</taxon>
        <taxon>Onishia</taxon>
    </lineage>
</organism>
<evidence type="ECO:0008006" key="3">
    <source>
        <dbReference type="Google" id="ProtNLM"/>
    </source>
</evidence>
<dbReference type="PROSITE" id="PS51257">
    <property type="entry name" value="PROKAR_LIPOPROTEIN"/>
    <property type="match status" value="1"/>
</dbReference>
<sequence length="343" mass="38817">MRLGLIMAVTLTLTGCERGTEVNALFTDYQQRLAAALEVDPPASASPANIAAFPEDDARLFDIPDIREGMLDIYALRECQIAALVANRNNQLGKVAAPSQHWLYELKLWRRLEACRHSAVAKRLDEEDRQRLERLARTKAEQMPMASWNALFGSEEWTGSFSRASGPLPPDALTRPDDALAALAYLRTMTARQLDPDWQPDSSTLEQHLKALREEPLSAQVLRSLQLATLRLEEANRLFDAADTESSCPLADAGRLPALRTQVDDELRPYLEGLTRLAGSWLGAVETLLNVQQVSREAIDDYRHNWLSLDNPEAPWQRFLNAREAHRQHWQRLMRRCSTDEEP</sequence>
<dbReference type="Pfam" id="PF11279">
    <property type="entry name" value="DUF3080"/>
    <property type="match status" value="1"/>
</dbReference>
<dbReference type="AlphaFoldDB" id="A0A328XYD1"/>
<comment type="caution">
    <text evidence="1">The sequence shown here is derived from an EMBL/GenBank/DDBJ whole genome shotgun (WGS) entry which is preliminary data.</text>
</comment>
<gene>
    <name evidence="1" type="ORF">BCL93_105233</name>
</gene>
<accession>A0A328XYD1</accession>
<dbReference type="OrthoDB" id="6997572at2"/>
<dbReference type="InterPro" id="IPR021431">
    <property type="entry name" value="DUF3080"/>
</dbReference>
<protein>
    <recommendedName>
        <fullName evidence="3">DUF3080 family protein</fullName>
    </recommendedName>
</protein>
<dbReference type="EMBL" id="QLSX01000005">
    <property type="protein sequence ID" value="RAR61632.1"/>
    <property type="molecule type" value="Genomic_DNA"/>
</dbReference>
<evidence type="ECO:0000313" key="1">
    <source>
        <dbReference type="EMBL" id="RAR61632.1"/>
    </source>
</evidence>
<dbReference type="Proteomes" id="UP000249700">
    <property type="component" value="Unassembled WGS sequence"/>
</dbReference>
<name>A0A328XYD1_9GAMM</name>
<reference evidence="1 2" key="1">
    <citation type="submission" date="2018-06" db="EMBL/GenBank/DDBJ databases">
        <title>Comparative analysis of microorganisms from saline springs in Andes Mountain Range, Colombia.</title>
        <authorList>
            <person name="Rubin E."/>
        </authorList>
    </citation>
    <scope>NUCLEOTIDE SEQUENCE [LARGE SCALE GENOMIC DNA]</scope>
    <source>
        <strain evidence="1 2">USBA-857</strain>
    </source>
</reference>